<dbReference type="InterPro" id="IPR036770">
    <property type="entry name" value="Ankyrin_rpt-contain_sf"/>
</dbReference>
<dbReference type="Pfam" id="PF13637">
    <property type="entry name" value="Ank_4"/>
    <property type="match status" value="1"/>
</dbReference>
<name>A0A0D2I668_CLAB1</name>
<evidence type="ECO:0000313" key="2">
    <source>
        <dbReference type="Proteomes" id="UP000053789"/>
    </source>
</evidence>
<proteinExistence type="predicted"/>
<accession>A0A0D2I668</accession>
<dbReference type="InterPro" id="IPR002110">
    <property type="entry name" value="Ankyrin_rpt"/>
</dbReference>
<dbReference type="EMBL" id="KN846980">
    <property type="protein sequence ID" value="KIW98770.1"/>
    <property type="molecule type" value="Genomic_DNA"/>
</dbReference>
<evidence type="ECO:0000313" key="1">
    <source>
        <dbReference type="EMBL" id="KIW98770.1"/>
    </source>
</evidence>
<dbReference type="SUPFAM" id="SSF48403">
    <property type="entry name" value="Ankyrin repeat"/>
    <property type="match status" value="1"/>
</dbReference>
<dbReference type="RefSeq" id="XP_016625439.1">
    <property type="nucleotide sequence ID" value="XM_016758190.1"/>
</dbReference>
<keyword evidence="2" id="KW-1185">Reference proteome</keyword>
<organism evidence="1 2">
    <name type="scientific">Cladophialophora bantiana (strain ATCC 10958 / CBS 173.52 / CDC B-1940 / NIH 8579)</name>
    <name type="common">Xylohypha bantiana</name>
    <dbReference type="NCBI Taxonomy" id="1442370"/>
    <lineage>
        <taxon>Eukaryota</taxon>
        <taxon>Fungi</taxon>
        <taxon>Dikarya</taxon>
        <taxon>Ascomycota</taxon>
        <taxon>Pezizomycotina</taxon>
        <taxon>Eurotiomycetes</taxon>
        <taxon>Chaetothyriomycetidae</taxon>
        <taxon>Chaetothyriales</taxon>
        <taxon>Herpotrichiellaceae</taxon>
        <taxon>Cladophialophora</taxon>
    </lineage>
</organism>
<dbReference type="Gene3D" id="1.25.40.20">
    <property type="entry name" value="Ankyrin repeat-containing domain"/>
    <property type="match status" value="1"/>
</dbReference>
<dbReference type="HOGENOM" id="CLU_2183655_0_0_1"/>
<protein>
    <recommendedName>
        <fullName evidence="3">Ankyrin repeat protein</fullName>
    </recommendedName>
</protein>
<dbReference type="VEuPathDB" id="FungiDB:Z519_00433"/>
<reference evidence="1" key="1">
    <citation type="submission" date="2015-01" db="EMBL/GenBank/DDBJ databases">
        <title>The Genome Sequence of Cladophialophora bantiana CBS 173.52.</title>
        <authorList>
            <consortium name="The Broad Institute Genomics Platform"/>
            <person name="Cuomo C."/>
            <person name="de Hoog S."/>
            <person name="Gorbushina A."/>
            <person name="Stielow B."/>
            <person name="Teixiera M."/>
            <person name="Abouelleil A."/>
            <person name="Chapman S.B."/>
            <person name="Priest M."/>
            <person name="Young S.K."/>
            <person name="Wortman J."/>
            <person name="Nusbaum C."/>
            <person name="Birren B."/>
        </authorList>
    </citation>
    <scope>NUCLEOTIDE SEQUENCE [LARGE SCALE GENOMIC DNA]</scope>
    <source>
        <strain evidence="1">CBS 173.52</strain>
    </source>
</reference>
<evidence type="ECO:0008006" key="3">
    <source>
        <dbReference type="Google" id="ProtNLM"/>
    </source>
</evidence>
<dbReference type="GeneID" id="27693361"/>
<dbReference type="Proteomes" id="UP000053789">
    <property type="component" value="Unassembled WGS sequence"/>
</dbReference>
<gene>
    <name evidence="1" type="ORF">Z519_00433</name>
</gene>
<sequence>MKVLIGAGANVNFNEWTTQTPILEIVCNNKRHPLGGPARYVEGLKLLLDNGVDIHARAGDENAYYTVLGRAVFNGNLGMVKLLIEQRADPVDQRPFGWRIPQVTRQRGD</sequence>
<dbReference type="AlphaFoldDB" id="A0A0D2I668"/>
<dbReference type="OrthoDB" id="366390at2759"/>